<dbReference type="AlphaFoldDB" id="A0A182FC51"/>
<dbReference type="Pfam" id="PF10607">
    <property type="entry name" value="CTLH"/>
    <property type="match status" value="1"/>
</dbReference>
<dbReference type="STRING" id="7167.A0A182FC51"/>
<dbReference type="PANTHER" id="PTHR12864">
    <property type="entry name" value="RAN BINDING PROTEIN 9-RELATED"/>
    <property type="match status" value="1"/>
</dbReference>
<dbReference type="InterPro" id="IPR006595">
    <property type="entry name" value="CTLH_C"/>
</dbReference>
<dbReference type="Proteomes" id="UP000069272">
    <property type="component" value="Chromosome 3L"/>
</dbReference>
<dbReference type="InterPro" id="IPR050618">
    <property type="entry name" value="Ubq-SigPath_Reg"/>
</dbReference>
<proteinExistence type="predicted"/>
<evidence type="ECO:0000313" key="2">
    <source>
        <dbReference type="Proteomes" id="UP000069272"/>
    </source>
</evidence>
<dbReference type="SMART" id="SM00668">
    <property type="entry name" value="CTLH"/>
    <property type="match status" value="1"/>
</dbReference>
<dbReference type="EnsemblMetazoa" id="AALB004085-RA">
    <property type="protein sequence ID" value="AALB004085-PA"/>
    <property type="gene ID" value="AALB004085"/>
</dbReference>
<reference evidence="1" key="2">
    <citation type="submission" date="2022-08" db="UniProtKB">
        <authorList>
            <consortium name="EnsemblMetazoa"/>
        </authorList>
    </citation>
    <scope>IDENTIFICATION</scope>
    <source>
        <strain evidence="1">STECLA/ALBI9_A</strain>
    </source>
</reference>
<name>A0A182FC51_ANOAL</name>
<organism evidence="1 2">
    <name type="scientific">Anopheles albimanus</name>
    <name type="common">New world malaria mosquito</name>
    <dbReference type="NCBI Taxonomy" id="7167"/>
    <lineage>
        <taxon>Eukaryota</taxon>
        <taxon>Metazoa</taxon>
        <taxon>Ecdysozoa</taxon>
        <taxon>Arthropoda</taxon>
        <taxon>Hexapoda</taxon>
        <taxon>Insecta</taxon>
        <taxon>Pterygota</taxon>
        <taxon>Neoptera</taxon>
        <taxon>Endopterygota</taxon>
        <taxon>Diptera</taxon>
        <taxon>Nematocera</taxon>
        <taxon>Culicoidea</taxon>
        <taxon>Culicidae</taxon>
        <taxon>Anophelinae</taxon>
        <taxon>Anopheles</taxon>
    </lineage>
</organism>
<accession>A0A182FC51</accession>
<dbReference type="InterPro" id="IPR013144">
    <property type="entry name" value="CRA_dom"/>
</dbReference>
<reference evidence="1 2" key="1">
    <citation type="journal article" date="2017" name="G3 (Bethesda)">
        <title>The Physical Genome Mapping of Anopheles albimanus Corrected Scaffold Misassemblies and Identified Interarm Rearrangements in Genus Anopheles.</title>
        <authorList>
            <person name="Artemov G.N."/>
            <person name="Peery A.N."/>
            <person name="Jiang X."/>
            <person name="Tu Z."/>
            <person name="Stegniy V.N."/>
            <person name="Sharakhova M.V."/>
            <person name="Sharakhov I.V."/>
        </authorList>
    </citation>
    <scope>NUCLEOTIDE SEQUENCE [LARGE SCALE GENOMIC DNA]</scope>
    <source>
        <strain evidence="1 2">ALBI9_A</strain>
    </source>
</reference>
<dbReference type="VEuPathDB" id="VectorBase:AALB20_034864"/>
<evidence type="ECO:0000313" key="1">
    <source>
        <dbReference type="EnsemblMetazoa" id="AALB004085-PA"/>
    </source>
</evidence>
<sequence length="161" mass="18484">MIREAVQNGCIQETIRLVNQLYPELFANDRSVYVHLQQLQLIELIRDEKIEEALTFAQAHFPEASFNDLANLERTMTLLAFNPAYQSPFADLLELSHRRKIASELNSAIVKIEQKGDQLLNPLSNVLKLILWAQDELDKKTVKYPKMIDLAMAAMDPKYPS</sequence>
<dbReference type="VEuPathDB" id="VectorBase:AALB004085"/>
<dbReference type="PROSITE" id="PS50897">
    <property type="entry name" value="CTLH"/>
    <property type="match status" value="1"/>
</dbReference>
<protein>
    <submittedName>
        <fullName evidence="1">CTLH domain-containing protein</fullName>
    </submittedName>
</protein>
<keyword evidence="2" id="KW-1185">Reference proteome</keyword>
<dbReference type="InterPro" id="IPR024964">
    <property type="entry name" value="CTLH/CRA"/>
</dbReference>
<dbReference type="SMART" id="SM00757">
    <property type="entry name" value="CRA"/>
    <property type="match status" value="1"/>
</dbReference>